<comment type="caution">
    <text evidence="2">The sequence shown here is derived from an EMBL/GenBank/DDBJ whole genome shotgun (WGS) entry which is preliminary data.</text>
</comment>
<evidence type="ECO:0000313" key="3">
    <source>
        <dbReference type="Proteomes" id="UP000634136"/>
    </source>
</evidence>
<dbReference type="AlphaFoldDB" id="A0A834SJG0"/>
<gene>
    <name evidence="2" type="ORF">G2W53_037489</name>
</gene>
<protein>
    <submittedName>
        <fullName evidence="2">Peroxisomal membrane protein 13</fullName>
    </submittedName>
</protein>
<accession>A0A834SJG0</accession>
<organism evidence="2 3">
    <name type="scientific">Senna tora</name>
    <dbReference type="NCBI Taxonomy" id="362788"/>
    <lineage>
        <taxon>Eukaryota</taxon>
        <taxon>Viridiplantae</taxon>
        <taxon>Streptophyta</taxon>
        <taxon>Embryophyta</taxon>
        <taxon>Tracheophyta</taxon>
        <taxon>Spermatophyta</taxon>
        <taxon>Magnoliopsida</taxon>
        <taxon>eudicotyledons</taxon>
        <taxon>Gunneridae</taxon>
        <taxon>Pentapetalae</taxon>
        <taxon>rosids</taxon>
        <taxon>fabids</taxon>
        <taxon>Fabales</taxon>
        <taxon>Fabaceae</taxon>
        <taxon>Caesalpinioideae</taxon>
        <taxon>Cassia clade</taxon>
        <taxon>Senna</taxon>
    </lineage>
</organism>
<dbReference type="Proteomes" id="UP000634136">
    <property type="component" value="Unassembled WGS sequence"/>
</dbReference>
<name>A0A834SJG0_9FABA</name>
<evidence type="ECO:0000256" key="1">
    <source>
        <dbReference type="SAM" id="MobiDB-lite"/>
    </source>
</evidence>
<evidence type="ECO:0000313" key="2">
    <source>
        <dbReference type="EMBL" id="KAF7805328.1"/>
    </source>
</evidence>
<keyword evidence="3" id="KW-1185">Reference proteome</keyword>
<feature type="region of interest" description="Disordered" evidence="1">
    <location>
        <begin position="51"/>
        <end position="73"/>
    </location>
</feature>
<reference evidence="2" key="1">
    <citation type="submission" date="2020-09" db="EMBL/GenBank/DDBJ databases">
        <title>Genome-Enabled Discovery of Anthraquinone Biosynthesis in Senna tora.</title>
        <authorList>
            <person name="Kang S.-H."/>
            <person name="Pandey R.P."/>
            <person name="Lee C.-M."/>
            <person name="Sim J.-S."/>
            <person name="Jeong J.-T."/>
            <person name="Choi B.-S."/>
            <person name="Jung M."/>
            <person name="Ginzburg D."/>
            <person name="Zhao K."/>
            <person name="Won S.Y."/>
            <person name="Oh T.-J."/>
            <person name="Yu Y."/>
            <person name="Kim N.-H."/>
            <person name="Lee O.R."/>
            <person name="Lee T.-H."/>
            <person name="Bashyal P."/>
            <person name="Kim T.-S."/>
            <person name="Lee W.-H."/>
            <person name="Kawkins C."/>
            <person name="Kim C.-K."/>
            <person name="Kim J.S."/>
            <person name="Ahn B.O."/>
            <person name="Rhee S.Y."/>
            <person name="Sohng J.K."/>
        </authorList>
    </citation>
    <scope>NUCLEOTIDE SEQUENCE</scope>
    <source>
        <tissue evidence="2">Leaf</tissue>
    </source>
</reference>
<dbReference type="EMBL" id="JAAIUW010000012">
    <property type="protein sequence ID" value="KAF7805328.1"/>
    <property type="molecule type" value="Genomic_DNA"/>
</dbReference>
<proteinExistence type="predicted"/>
<sequence length="181" mass="19637">MPSLARVTILCVLGWAVTSGFELALLRRVPTSALGSASFCRLKLEEEASCDSITETEDPEAAEEADEADDAMNEGKKSLCPDLIFILNRDKNITAVRNNRIERNVAYRTRLPREFLLTVAFLSELETISPSFAVLEASTTSLVLPGDGGLKGAGPDEEPTCSHVFGGGLAAIHKFIYNMKM</sequence>
<feature type="compositionally biased region" description="Acidic residues" evidence="1">
    <location>
        <begin position="54"/>
        <end position="72"/>
    </location>
</feature>